<dbReference type="AlphaFoldDB" id="A0A1L6MVL8"/>
<evidence type="ECO:0000256" key="6">
    <source>
        <dbReference type="ARBA" id="ARBA00023136"/>
    </source>
</evidence>
<evidence type="ECO:0000256" key="7">
    <source>
        <dbReference type="RuleBase" id="RU003879"/>
    </source>
</evidence>
<dbReference type="STRING" id="1882918.BCY86_01305"/>
<evidence type="ECO:0000313" key="9">
    <source>
        <dbReference type="EMBL" id="APR99467.1"/>
    </source>
</evidence>
<evidence type="ECO:0000313" key="10">
    <source>
        <dbReference type="Proteomes" id="UP000185544"/>
    </source>
</evidence>
<keyword evidence="5 8" id="KW-1133">Transmembrane helix</keyword>
<evidence type="ECO:0000256" key="2">
    <source>
        <dbReference type="ARBA" id="ARBA00005811"/>
    </source>
</evidence>
<feature type="transmembrane region" description="Helical" evidence="8">
    <location>
        <begin position="23"/>
        <end position="43"/>
    </location>
</feature>
<keyword evidence="7" id="KW-0813">Transport</keyword>
<dbReference type="Proteomes" id="UP000185544">
    <property type="component" value="Chromosome"/>
</dbReference>
<evidence type="ECO:0000256" key="8">
    <source>
        <dbReference type="SAM" id="Phobius"/>
    </source>
</evidence>
<comment type="subcellular location">
    <subcellularLocation>
        <location evidence="1">Cell membrane</location>
        <topology evidence="1">Single-pass membrane protein</topology>
    </subcellularLocation>
    <subcellularLocation>
        <location evidence="7">Cell membrane</location>
        <topology evidence="7">Single-pass type II membrane protein</topology>
    </subcellularLocation>
</comment>
<organism evidence="9 10">
    <name type="scientific">Pajaroellobacter abortibovis</name>
    <dbReference type="NCBI Taxonomy" id="1882918"/>
    <lineage>
        <taxon>Bacteria</taxon>
        <taxon>Pseudomonadati</taxon>
        <taxon>Myxococcota</taxon>
        <taxon>Polyangia</taxon>
        <taxon>Polyangiales</taxon>
        <taxon>Polyangiaceae</taxon>
    </lineage>
</organism>
<keyword evidence="7" id="KW-0653">Protein transport</keyword>
<dbReference type="EMBL" id="CP016908">
    <property type="protein sequence ID" value="APR99467.1"/>
    <property type="molecule type" value="Genomic_DNA"/>
</dbReference>
<dbReference type="GO" id="GO:0015031">
    <property type="term" value="P:protein transport"/>
    <property type="evidence" value="ECO:0007669"/>
    <property type="project" value="UniProtKB-KW"/>
</dbReference>
<evidence type="ECO:0000256" key="4">
    <source>
        <dbReference type="ARBA" id="ARBA00022692"/>
    </source>
</evidence>
<dbReference type="RefSeq" id="WP_075276116.1">
    <property type="nucleotide sequence ID" value="NZ_CP016908.1"/>
</dbReference>
<proteinExistence type="inferred from homology"/>
<dbReference type="OrthoDB" id="5507320at2"/>
<keyword evidence="6 8" id="KW-0472">Membrane</keyword>
<evidence type="ECO:0008006" key="11">
    <source>
        <dbReference type="Google" id="ProtNLM"/>
    </source>
</evidence>
<gene>
    <name evidence="9" type="ORF">BCY86_01305</name>
</gene>
<comment type="similarity">
    <text evidence="2 7">Belongs to the ExbD/TolR family.</text>
</comment>
<name>A0A1L6MVL8_9BACT</name>
<evidence type="ECO:0000256" key="1">
    <source>
        <dbReference type="ARBA" id="ARBA00004162"/>
    </source>
</evidence>
<keyword evidence="10" id="KW-1185">Reference proteome</keyword>
<reference evidence="9 10" key="1">
    <citation type="submission" date="2016-08" db="EMBL/GenBank/DDBJ databases">
        <title>Identification and validation of antigenic proteins from Pajaroellobacter abortibovis using de-novo genome sequence assembly and reverse vaccinology.</title>
        <authorList>
            <person name="Welly B.T."/>
            <person name="Miller M.R."/>
            <person name="Stott J.L."/>
            <person name="Blanchard M.T."/>
            <person name="Islas-Trejo A.D."/>
            <person name="O'Rourke S.M."/>
            <person name="Young A.E."/>
            <person name="Medrano J.F."/>
            <person name="Van Eenennaam A.L."/>
        </authorList>
    </citation>
    <scope>NUCLEOTIDE SEQUENCE [LARGE SCALE GENOMIC DNA]</scope>
    <source>
        <strain evidence="9 10">BTF92-0548A/99-0131</strain>
    </source>
</reference>
<dbReference type="GO" id="GO:0022857">
    <property type="term" value="F:transmembrane transporter activity"/>
    <property type="evidence" value="ECO:0007669"/>
    <property type="project" value="InterPro"/>
</dbReference>
<accession>A0A1L6MVL8</accession>
<sequence>MAGIDVGGGGGGGRRKVDSEINMVPFIDLLMVTISFLLLTAVWSHMARLNAEAQLPGPASSGANQEDKEKKLHFEMSSSNEFTLSWKQGATLISSVTIPRQEEVVIQGNNRLVLYPQLAAKVTSEWQAQGQHQSPTDPKFDQAIIHVTNDTPYTNLIGIMDAISAPKRSLGGSTKDDMVSAFNISFSMN</sequence>
<dbReference type="GO" id="GO:0005886">
    <property type="term" value="C:plasma membrane"/>
    <property type="evidence" value="ECO:0007669"/>
    <property type="project" value="UniProtKB-SubCell"/>
</dbReference>
<keyword evidence="4 7" id="KW-0812">Transmembrane</keyword>
<dbReference type="KEGG" id="pabo:BCY86_01305"/>
<dbReference type="InterPro" id="IPR003400">
    <property type="entry name" value="ExbD"/>
</dbReference>
<protein>
    <recommendedName>
        <fullName evidence="11">Biopolymer transporter</fullName>
    </recommendedName>
</protein>
<dbReference type="Pfam" id="PF02472">
    <property type="entry name" value="ExbD"/>
    <property type="match status" value="1"/>
</dbReference>
<keyword evidence="3" id="KW-1003">Cell membrane</keyword>
<evidence type="ECO:0000256" key="3">
    <source>
        <dbReference type="ARBA" id="ARBA00022475"/>
    </source>
</evidence>
<evidence type="ECO:0000256" key="5">
    <source>
        <dbReference type="ARBA" id="ARBA00022989"/>
    </source>
</evidence>